<feature type="non-terminal residue" evidence="2">
    <location>
        <position position="36"/>
    </location>
</feature>
<evidence type="ECO:0000256" key="1">
    <source>
        <dbReference type="SAM" id="MobiDB-lite"/>
    </source>
</evidence>
<evidence type="ECO:0000313" key="2">
    <source>
        <dbReference type="EMBL" id="CAA9372351.1"/>
    </source>
</evidence>
<feature type="region of interest" description="Disordered" evidence="1">
    <location>
        <begin position="1"/>
        <end position="36"/>
    </location>
</feature>
<proteinExistence type="predicted"/>
<feature type="compositionally biased region" description="Low complexity" evidence="1">
    <location>
        <begin position="17"/>
        <end position="36"/>
    </location>
</feature>
<protein>
    <submittedName>
        <fullName evidence="2">Uncharacterized protein</fullName>
    </submittedName>
</protein>
<feature type="non-terminal residue" evidence="2">
    <location>
        <position position="1"/>
    </location>
</feature>
<name>A0A6J4N1F5_9ACTN</name>
<gene>
    <name evidence="2" type="ORF">AVDCRST_MAG60-130</name>
</gene>
<reference evidence="2" key="1">
    <citation type="submission" date="2020-02" db="EMBL/GenBank/DDBJ databases">
        <authorList>
            <person name="Meier V. D."/>
        </authorList>
    </citation>
    <scope>NUCLEOTIDE SEQUENCE</scope>
    <source>
        <strain evidence="2">AVDCRST_MAG60</strain>
    </source>
</reference>
<accession>A0A6J4N1F5</accession>
<dbReference type="AlphaFoldDB" id="A0A6J4N1F5"/>
<sequence>ASGRRVATTRTVPWPGGPRSPSAAPGPTPSAARPAP</sequence>
<dbReference type="EMBL" id="CADCUN010000017">
    <property type="protein sequence ID" value="CAA9372351.1"/>
    <property type="molecule type" value="Genomic_DNA"/>
</dbReference>
<organism evidence="2">
    <name type="scientific">uncultured Nocardioides sp</name>
    <dbReference type="NCBI Taxonomy" id="198441"/>
    <lineage>
        <taxon>Bacteria</taxon>
        <taxon>Bacillati</taxon>
        <taxon>Actinomycetota</taxon>
        <taxon>Actinomycetes</taxon>
        <taxon>Propionibacteriales</taxon>
        <taxon>Nocardioidaceae</taxon>
        <taxon>Nocardioides</taxon>
        <taxon>environmental samples</taxon>
    </lineage>
</organism>